<reference evidence="1 2" key="1">
    <citation type="journal article" date="2022" name="DNA Res.">
        <title>Chromosomal-level genome assembly of the orchid tree Bauhinia variegata (Leguminosae; Cercidoideae) supports the allotetraploid origin hypothesis of Bauhinia.</title>
        <authorList>
            <person name="Zhong Y."/>
            <person name="Chen Y."/>
            <person name="Zheng D."/>
            <person name="Pang J."/>
            <person name="Liu Y."/>
            <person name="Luo S."/>
            <person name="Meng S."/>
            <person name="Qian L."/>
            <person name="Wei D."/>
            <person name="Dai S."/>
            <person name="Zhou R."/>
        </authorList>
    </citation>
    <scope>NUCLEOTIDE SEQUENCE [LARGE SCALE GENOMIC DNA]</scope>
    <source>
        <strain evidence="1">BV-YZ2020</strain>
    </source>
</reference>
<protein>
    <submittedName>
        <fullName evidence="1">Uncharacterized protein</fullName>
    </submittedName>
</protein>
<gene>
    <name evidence="1" type="ORF">L6164_022246</name>
</gene>
<accession>A0ACB9MEZ4</accession>
<organism evidence="1 2">
    <name type="scientific">Bauhinia variegata</name>
    <name type="common">Purple orchid tree</name>
    <name type="synonym">Phanera variegata</name>
    <dbReference type="NCBI Taxonomy" id="167791"/>
    <lineage>
        <taxon>Eukaryota</taxon>
        <taxon>Viridiplantae</taxon>
        <taxon>Streptophyta</taxon>
        <taxon>Embryophyta</taxon>
        <taxon>Tracheophyta</taxon>
        <taxon>Spermatophyta</taxon>
        <taxon>Magnoliopsida</taxon>
        <taxon>eudicotyledons</taxon>
        <taxon>Gunneridae</taxon>
        <taxon>Pentapetalae</taxon>
        <taxon>rosids</taxon>
        <taxon>fabids</taxon>
        <taxon>Fabales</taxon>
        <taxon>Fabaceae</taxon>
        <taxon>Cercidoideae</taxon>
        <taxon>Cercideae</taxon>
        <taxon>Bauhiniinae</taxon>
        <taxon>Bauhinia</taxon>
    </lineage>
</organism>
<name>A0ACB9MEZ4_BAUVA</name>
<evidence type="ECO:0000313" key="1">
    <source>
        <dbReference type="EMBL" id="KAI4322566.1"/>
    </source>
</evidence>
<comment type="caution">
    <text evidence="1">The sequence shown here is derived from an EMBL/GenBank/DDBJ whole genome shotgun (WGS) entry which is preliminary data.</text>
</comment>
<proteinExistence type="predicted"/>
<dbReference type="Proteomes" id="UP000828941">
    <property type="component" value="Chromosome 9"/>
</dbReference>
<keyword evidence="2" id="KW-1185">Reference proteome</keyword>
<dbReference type="EMBL" id="CM039434">
    <property type="protein sequence ID" value="KAI4322566.1"/>
    <property type="molecule type" value="Genomic_DNA"/>
</dbReference>
<evidence type="ECO:0000313" key="2">
    <source>
        <dbReference type="Proteomes" id="UP000828941"/>
    </source>
</evidence>
<sequence length="490" mass="55837">MHQRRKKEPGSLPPSPESPMPANLLRSATRFPPRFKSILLIFSLLVNLYLLVNPWSTVEPPLPKISRLTTSITTHHHIVFAIASSSLSWPRREPYVRLWYSPNTTRAFAFLDRPLSNASSSPDIPPVVVSADTSKFPYTFKGGLRSAIRVARIVKEVVERNESDVRWFVFGDDDTVFFMDNLVKTLSKYDHDKWFYIGSNSECYEQNVKNSFDMAFGGGGFAISHSLGRVLARILDSCLMRYPHLYGSDARIYSCLAELGVGLTHEPGFHQVDMRGNLFGLLAAHPLSPLVSLHHLETVEPLFPHMNRTQALEHLLAAANVDPARILQQTVCYDRSNSLAFSVSWGFSIQVFQGKELLPDLLSLQRTFMPWRRSNKVNTHFMFNVRGYPRDPCKSPPVFFMESITSDKRGIWSYYTRLDVGNCFAFNATEPLKQIRVFSTRLELDSEQMKAPRRQCCNVLPSWNDSMTIHIRQCGIDELISMHSKTPLFS</sequence>